<dbReference type="PANTHER" id="PTHR30612">
    <property type="entry name" value="SECA INNER MEMBRANE COMPONENT OF SEC PROTEIN SECRETION SYSTEM"/>
    <property type="match status" value="1"/>
</dbReference>
<evidence type="ECO:0000259" key="1">
    <source>
        <dbReference type="PROSITE" id="PS50234"/>
    </source>
</evidence>
<dbReference type="GO" id="GO:0006886">
    <property type="term" value="P:intracellular protein transport"/>
    <property type="evidence" value="ECO:0007669"/>
    <property type="project" value="InterPro"/>
</dbReference>
<reference evidence="2 3" key="1">
    <citation type="journal article" date="2015" name="Sci. Rep.">
        <title>Genome of the facultative scuticociliatosis pathogen Pseudocohnilembus persalinus provides insight into its virulence through horizontal gene transfer.</title>
        <authorList>
            <person name="Xiong J."/>
            <person name="Wang G."/>
            <person name="Cheng J."/>
            <person name="Tian M."/>
            <person name="Pan X."/>
            <person name="Warren A."/>
            <person name="Jiang C."/>
            <person name="Yuan D."/>
            <person name="Miao W."/>
        </authorList>
    </citation>
    <scope>NUCLEOTIDE SEQUENCE [LARGE SCALE GENOMIC DNA]</scope>
    <source>
        <strain evidence="2">36N120E</strain>
    </source>
</reference>
<protein>
    <submittedName>
        <fullName evidence="2">p-loop containing nucleoside triphosphate hydrolase</fullName>
    </submittedName>
</protein>
<dbReference type="PANTHER" id="PTHR30612:SF0">
    <property type="entry name" value="CHLOROPLAST PROTEIN-TRANSPORTING ATPASE"/>
    <property type="match status" value="1"/>
</dbReference>
<dbReference type="AlphaFoldDB" id="A0A0V0QQ97"/>
<dbReference type="Gene3D" id="3.40.50.300">
    <property type="entry name" value="P-loop containing nucleotide triphosphate hydrolases"/>
    <property type="match status" value="2"/>
</dbReference>
<keyword evidence="2" id="KW-0378">Hydrolase</keyword>
<dbReference type="GO" id="GO:0006605">
    <property type="term" value="P:protein targeting"/>
    <property type="evidence" value="ECO:0007669"/>
    <property type="project" value="InterPro"/>
</dbReference>
<evidence type="ECO:0000313" key="3">
    <source>
        <dbReference type="Proteomes" id="UP000054937"/>
    </source>
</evidence>
<dbReference type="Pfam" id="PF07517">
    <property type="entry name" value="SecA_DEAD"/>
    <property type="match status" value="1"/>
</dbReference>
<dbReference type="EMBL" id="LDAU01000115">
    <property type="protein sequence ID" value="KRX04482.1"/>
    <property type="molecule type" value="Genomic_DNA"/>
</dbReference>
<proteinExistence type="predicted"/>
<keyword evidence="3" id="KW-1185">Reference proteome</keyword>
<dbReference type="PROSITE" id="PS50234">
    <property type="entry name" value="VWFA"/>
    <property type="match status" value="1"/>
</dbReference>
<dbReference type="Pfam" id="PF00092">
    <property type="entry name" value="VWA"/>
    <property type="match status" value="1"/>
</dbReference>
<accession>A0A0V0QQ97</accession>
<dbReference type="InterPro" id="IPR036465">
    <property type="entry name" value="vWFA_dom_sf"/>
</dbReference>
<dbReference type="InterPro" id="IPR000185">
    <property type="entry name" value="SecA"/>
</dbReference>
<evidence type="ECO:0000313" key="2">
    <source>
        <dbReference type="EMBL" id="KRX04482.1"/>
    </source>
</evidence>
<dbReference type="SUPFAM" id="SSF53300">
    <property type="entry name" value="vWA-like"/>
    <property type="match status" value="1"/>
</dbReference>
<dbReference type="SMART" id="SM00327">
    <property type="entry name" value="VWA"/>
    <property type="match status" value="1"/>
</dbReference>
<dbReference type="InterPro" id="IPR002035">
    <property type="entry name" value="VWF_A"/>
</dbReference>
<dbReference type="Gene3D" id="3.40.50.410">
    <property type="entry name" value="von Willebrand factor, type A domain"/>
    <property type="match status" value="1"/>
</dbReference>
<dbReference type="GO" id="GO:0005524">
    <property type="term" value="F:ATP binding"/>
    <property type="evidence" value="ECO:0007669"/>
    <property type="project" value="InterPro"/>
</dbReference>
<gene>
    <name evidence="2" type="ORF">PPERSA_06035</name>
</gene>
<dbReference type="InterPro" id="IPR027417">
    <property type="entry name" value="P-loop_NTPase"/>
</dbReference>
<feature type="domain" description="VWFA" evidence="1">
    <location>
        <begin position="585"/>
        <end position="760"/>
    </location>
</feature>
<dbReference type="GO" id="GO:0017038">
    <property type="term" value="P:protein import"/>
    <property type="evidence" value="ECO:0007669"/>
    <property type="project" value="InterPro"/>
</dbReference>
<dbReference type="SUPFAM" id="SSF52540">
    <property type="entry name" value="P-loop containing nucleoside triphosphate hydrolases"/>
    <property type="match status" value="1"/>
</dbReference>
<dbReference type="Proteomes" id="UP000054937">
    <property type="component" value="Unassembled WGS sequence"/>
</dbReference>
<name>A0A0V0QQ97_PSEPJ</name>
<sequence>MKYITEIQINNYKNLVIEANQISKRIKKSKESIQINQKNTDLIINLLSKIFSVWALQDISSEDIKNKEMTYFSPNVNQIVSILIFLNCHKKESKFNLFSKILGNQIQQIKTGEGKSIIIGILSVFFALLGFEVHSVCYSQYLSNRDEIAFQKLFQNFGVKDKIFYGTFQELCKKKLEQNIELQKATLDLMYNTNETQNNGFTKKQDFQENKKKTILICDEIDVFFNTNFYGKTYKYLAQLKTPEIEQLIKYIWQIGKPRQNQKSLEFTTILQMVKQQDFYQKIMKQFQQFEEIILQQIFKLCHQVTIFKDHNFYFVENQQIGYNMENQSKNFNITYEYLTKFAYLKANEDDNEQMTQESVNNALSLDINTGFISYAEIPNEYHLIFGVTGTLEELDPQMKEILQNKYKINKKTITPSIFNSSNLEFQNQNKEYFCIEPTQTEWYNRIKALTYQKFINNQAILIFFEDTNELQKYIESNYLAVPKQYYNIINEKTKNTDDLIKLSTLSQKITLLTKEYGRGTDFICSSDIVQKSGGVVVIQTFFSDDLSEEAQIKENQNEAQDMLIEMNKNDNIQKIYSQHCHEQHIIYMLDSSFSMKGKPWQDLMNAFEKSIQMKSIQNPQHIVSVIFYGSESKIICNQIKITDVINIIKQQPFLNGGTSYSSAFESCFDILKNEKQEYSQFQKYVMFMTDGQPQDKYQKELSNLVEQYGKKLKKFLCLGFGNSVNVNVLEQIVKKFGAVGMVAQAIEQDQLSEQMIKFCDIEIGYLK</sequence>
<dbReference type="InterPro" id="IPR011115">
    <property type="entry name" value="SecA_DEAD"/>
</dbReference>
<dbReference type="GO" id="GO:0016787">
    <property type="term" value="F:hydrolase activity"/>
    <property type="evidence" value="ECO:0007669"/>
    <property type="project" value="UniProtKB-KW"/>
</dbReference>
<dbReference type="GO" id="GO:0016020">
    <property type="term" value="C:membrane"/>
    <property type="evidence" value="ECO:0007669"/>
    <property type="project" value="InterPro"/>
</dbReference>
<dbReference type="InParanoid" id="A0A0V0QQ97"/>
<organism evidence="2 3">
    <name type="scientific">Pseudocohnilembus persalinus</name>
    <name type="common">Ciliate</name>
    <dbReference type="NCBI Taxonomy" id="266149"/>
    <lineage>
        <taxon>Eukaryota</taxon>
        <taxon>Sar</taxon>
        <taxon>Alveolata</taxon>
        <taxon>Ciliophora</taxon>
        <taxon>Intramacronucleata</taxon>
        <taxon>Oligohymenophorea</taxon>
        <taxon>Scuticociliatia</taxon>
        <taxon>Philasterida</taxon>
        <taxon>Pseudocohnilembidae</taxon>
        <taxon>Pseudocohnilembus</taxon>
    </lineage>
</organism>
<comment type="caution">
    <text evidence="2">The sequence shown here is derived from an EMBL/GenBank/DDBJ whole genome shotgun (WGS) entry which is preliminary data.</text>
</comment>
<dbReference type="OrthoDB" id="7614088at2759"/>